<accession>A0A0R6CPX5</accession>
<organism evidence="1 2">
    <name type="scientific">Citrobacter phage CVT22</name>
    <dbReference type="NCBI Taxonomy" id="1622234"/>
    <lineage>
        <taxon>Viruses</taxon>
        <taxon>Duplodnaviria</taxon>
        <taxon>Heunggongvirae</taxon>
        <taxon>Uroviricota</taxon>
        <taxon>Caudoviricetes</taxon>
        <taxon>Zobellviridae</taxon>
        <taxon>Citrovirus</taxon>
        <taxon>Citrovirus coptotermitis</taxon>
    </lineage>
</organism>
<sequence length="77" mass="9099">MNNGYKVGDVVRYIDARDGNEKGPKKRVIKAKEEYLGKEYTITHFWEHGAYLKSKDTRSFSAFFWRIEPVDIILENE</sequence>
<evidence type="ECO:0000313" key="1">
    <source>
        <dbReference type="EMBL" id="AJT60756.2"/>
    </source>
</evidence>
<dbReference type="EMBL" id="KP774835">
    <property type="protein sequence ID" value="AJT60756.2"/>
    <property type="molecule type" value="Genomic_DNA"/>
</dbReference>
<dbReference type="GeneID" id="26040378"/>
<protein>
    <submittedName>
        <fullName evidence="1">Uncharacterized protein</fullName>
    </submittedName>
</protein>
<keyword evidence="2" id="KW-1185">Reference proteome</keyword>
<reference evidence="1 2" key="1">
    <citation type="journal article" date="2015" name="Genome Announc.">
        <title>Complete Genome Sequence of Citrobacter Phage CVT22 Isolated from the Gut of the Formosan Subterranean Termite, Coptotermes formosanus Shiraki.</title>
        <authorList>
            <person name="Tikhe C.V."/>
            <person name="Martin T.M."/>
            <person name="Gissendanner C.R."/>
            <person name="Husseneder C."/>
        </authorList>
    </citation>
    <scope>NUCLEOTIDE SEQUENCE [LARGE SCALE GENOMIC DNA]</scope>
</reference>
<dbReference type="Proteomes" id="UP000202282">
    <property type="component" value="Segment"/>
</dbReference>
<proteinExistence type="predicted"/>
<dbReference type="KEGG" id="vg:26040378"/>
<name>A0A0R6CPX5_9CAUD</name>
<evidence type="ECO:0000313" key="2">
    <source>
        <dbReference type="Proteomes" id="UP000202282"/>
    </source>
</evidence>
<dbReference type="RefSeq" id="YP_009168435.2">
    <property type="nucleotide sequence ID" value="NC_027988.2"/>
</dbReference>